<evidence type="ECO:0000256" key="4">
    <source>
        <dbReference type="ARBA" id="ARBA00022729"/>
    </source>
</evidence>
<protein>
    <recommendedName>
        <fullName evidence="5">RxLR effector protein</fullName>
    </recommendedName>
</protein>
<dbReference type="GO" id="GO:0005576">
    <property type="term" value="C:extracellular region"/>
    <property type="evidence" value="ECO:0007669"/>
    <property type="project" value="UniProtKB-SubCell"/>
</dbReference>
<evidence type="ECO:0000256" key="2">
    <source>
        <dbReference type="ARBA" id="ARBA00010400"/>
    </source>
</evidence>
<dbReference type="HOGENOM" id="CLU_1790690_0_0_1"/>
<keyword evidence="3 5" id="KW-0964">Secreted</keyword>
<comment type="subcellular location">
    <subcellularLocation>
        <location evidence="1 5">Secreted</location>
    </subcellularLocation>
</comment>
<comment type="function">
    <text evidence="5">Effector that suppresses plant defense responses during pathogen infection.</text>
</comment>
<evidence type="ECO:0000313" key="6">
    <source>
        <dbReference type="EMBL" id="ETI51445.1"/>
    </source>
</evidence>
<dbReference type="eggNOG" id="ENOG502RGWQ">
    <property type="taxonomic scope" value="Eukaryota"/>
</dbReference>
<dbReference type="AlphaFoldDB" id="V9FIY9"/>
<comment type="domain">
    <text evidence="5">The RxLR-dEER motif acts to carry the protein into the host cell cytoplasm through binding to cell surface phosphatidylinositol-3-phosphate.</text>
</comment>
<dbReference type="EMBL" id="ANIZ01000916">
    <property type="protein sequence ID" value="ETI51445.1"/>
    <property type="molecule type" value="Genomic_DNA"/>
</dbReference>
<feature type="chain" id="PRO_5028507858" description="RxLR effector protein" evidence="5">
    <location>
        <begin position="20"/>
        <end position="157"/>
    </location>
</feature>
<feature type="signal peptide" evidence="5">
    <location>
        <begin position="1"/>
        <end position="19"/>
    </location>
</feature>
<organism evidence="6 7">
    <name type="scientific">Phytophthora nicotianae P1569</name>
    <dbReference type="NCBI Taxonomy" id="1317065"/>
    <lineage>
        <taxon>Eukaryota</taxon>
        <taxon>Sar</taxon>
        <taxon>Stramenopiles</taxon>
        <taxon>Oomycota</taxon>
        <taxon>Peronosporomycetes</taxon>
        <taxon>Peronosporales</taxon>
        <taxon>Peronosporaceae</taxon>
        <taxon>Phytophthora</taxon>
    </lineage>
</organism>
<proteinExistence type="inferred from homology"/>
<name>V9FIY9_PHYNI</name>
<sequence length="157" mass="17398">MRLLYLLVVVVTLVGSCGAISTPSKSGARTRFSSEVKTLLRSLKAKSVSDTDDKIEEERAGGNLAKVDDLAEMAANKLADDIVDDIPKLVTTFENWKQLTGTEAFKTPVAVKLAEASEAKWWKVYNLYGEFNILGKKAFIEKLEHIKKQKLQAPAQR</sequence>
<dbReference type="OrthoDB" id="110209at2759"/>
<accession>V9FIY9</accession>
<comment type="similarity">
    <text evidence="2 5">Belongs to the RxLR effector family.</text>
</comment>
<dbReference type="InterPro" id="IPR031825">
    <property type="entry name" value="RXLR"/>
</dbReference>
<dbReference type="Proteomes" id="UP000018721">
    <property type="component" value="Unassembled WGS sequence"/>
</dbReference>
<keyword evidence="4 5" id="KW-0732">Signal</keyword>
<evidence type="ECO:0000256" key="1">
    <source>
        <dbReference type="ARBA" id="ARBA00004613"/>
    </source>
</evidence>
<dbReference type="PROSITE" id="PS51257">
    <property type="entry name" value="PROKAR_LIPOPROTEIN"/>
    <property type="match status" value="1"/>
</dbReference>
<comment type="caution">
    <text evidence="6">The sequence shown here is derived from an EMBL/GenBank/DDBJ whole genome shotgun (WGS) entry which is preliminary data.</text>
</comment>
<reference evidence="6 7" key="1">
    <citation type="submission" date="2013-11" db="EMBL/GenBank/DDBJ databases">
        <title>The Genome Sequence of Phytophthora parasitica P1569.</title>
        <authorList>
            <consortium name="The Broad Institute Genomics Platform"/>
            <person name="Russ C."/>
            <person name="Tyler B."/>
            <person name="Panabieres F."/>
            <person name="Shan W."/>
            <person name="Tripathy S."/>
            <person name="Grunwald N."/>
            <person name="Machado M."/>
            <person name="Johnson C.S."/>
            <person name="Arredondo F."/>
            <person name="Hong C."/>
            <person name="Coffey M."/>
            <person name="Young S.K."/>
            <person name="Zeng Q."/>
            <person name="Gargeya S."/>
            <person name="Fitzgerald M."/>
            <person name="Abouelleil A."/>
            <person name="Alvarado L."/>
            <person name="Chapman S.B."/>
            <person name="Gainer-Dewar J."/>
            <person name="Goldberg J."/>
            <person name="Griggs A."/>
            <person name="Gujja S."/>
            <person name="Hansen M."/>
            <person name="Howarth C."/>
            <person name="Imamovic A."/>
            <person name="Ireland A."/>
            <person name="Larimer J."/>
            <person name="McCowan C."/>
            <person name="Murphy C."/>
            <person name="Pearson M."/>
            <person name="Poon T.W."/>
            <person name="Priest M."/>
            <person name="Roberts A."/>
            <person name="Saif S."/>
            <person name="Shea T."/>
            <person name="Sykes S."/>
            <person name="Wortman J."/>
            <person name="Nusbaum C."/>
            <person name="Birren B."/>
        </authorList>
    </citation>
    <scope>NUCLEOTIDE SEQUENCE [LARGE SCALE GENOMIC DNA]</scope>
    <source>
        <strain evidence="6 7">P1569</strain>
    </source>
</reference>
<keyword evidence="7" id="KW-1185">Reference proteome</keyword>
<dbReference type="Pfam" id="PF16810">
    <property type="entry name" value="RXLR"/>
    <property type="match status" value="1"/>
</dbReference>
<evidence type="ECO:0000313" key="7">
    <source>
        <dbReference type="Proteomes" id="UP000018721"/>
    </source>
</evidence>
<evidence type="ECO:0000256" key="5">
    <source>
        <dbReference type="RuleBase" id="RU367124"/>
    </source>
</evidence>
<evidence type="ECO:0000256" key="3">
    <source>
        <dbReference type="ARBA" id="ARBA00022525"/>
    </source>
</evidence>
<gene>
    <name evidence="6" type="ORF">F443_05194</name>
</gene>